<dbReference type="SUPFAM" id="SSF53756">
    <property type="entry name" value="UDP-Glycosyltransferase/glycogen phosphorylase"/>
    <property type="match status" value="1"/>
</dbReference>
<name>A0ABQ3UHY7_9CHLR</name>
<dbReference type="RefSeq" id="WP_201369240.1">
    <property type="nucleotide sequence ID" value="NZ_BNJG01000001.1"/>
</dbReference>
<evidence type="ECO:0000259" key="2">
    <source>
        <dbReference type="Pfam" id="PF13439"/>
    </source>
</evidence>
<dbReference type="Proteomes" id="UP000654345">
    <property type="component" value="Unassembled WGS sequence"/>
</dbReference>
<keyword evidence="4" id="KW-1185">Reference proteome</keyword>
<dbReference type="PANTHER" id="PTHR45947">
    <property type="entry name" value="SULFOQUINOVOSYL TRANSFERASE SQD2"/>
    <property type="match status" value="1"/>
</dbReference>
<evidence type="ECO:0000259" key="1">
    <source>
        <dbReference type="Pfam" id="PF00534"/>
    </source>
</evidence>
<proteinExistence type="predicted"/>
<feature type="domain" description="Glycosyl transferase family 1" evidence="1">
    <location>
        <begin position="208"/>
        <end position="376"/>
    </location>
</feature>
<protein>
    <submittedName>
        <fullName evidence="3">Glycosyl transferase family 1</fullName>
    </submittedName>
</protein>
<feature type="domain" description="Glycosyltransferase subfamily 4-like N-terminal" evidence="2">
    <location>
        <begin position="25"/>
        <end position="201"/>
    </location>
</feature>
<gene>
    <name evidence="3" type="ORF">KSB_07960</name>
</gene>
<evidence type="ECO:0000313" key="3">
    <source>
        <dbReference type="EMBL" id="GHO52321.1"/>
    </source>
</evidence>
<dbReference type="GO" id="GO:0016740">
    <property type="term" value="F:transferase activity"/>
    <property type="evidence" value="ECO:0007669"/>
    <property type="project" value="UniProtKB-KW"/>
</dbReference>
<dbReference type="InterPro" id="IPR001296">
    <property type="entry name" value="Glyco_trans_1"/>
</dbReference>
<dbReference type="Pfam" id="PF13439">
    <property type="entry name" value="Glyco_transf_4"/>
    <property type="match status" value="1"/>
</dbReference>
<comment type="caution">
    <text evidence="3">The sequence shown here is derived from an EMBL/GenBank/DDBJ whole genome shotgun (WGS) entry which is preliminary data.</text>
</comment>
<dbReference type="Gene3D" id="3.40.50.2000">
    <property type="entry name" value="Glycogen Phosphorylase B"/>
    <property type="match status" value="2"/>
</dbReference>
<dbReference type="Pfam" id="PF00534">
    <property type="entry name" value="Glycos_transf_1"/>
    <property type="match status" value="1"/>
</dbReference>
<sequence>MSYSVAMLSVHTSPLDAPGRTKDAGGMNVYIRALAHALSQRDIQVDIFTRKTDPSTPQVVHLDSQVRVIHIPAGPQAPTHKNELYQYLPTFARNIDEFRAEEQSEYDLVHSHYWLSGVAGLALSELWQVPHVTMFHTLARLKQMAHPDEPEPPLRLEMEQQLIQQVDRIIAATGDERSQILRFCGAASRSVRVIPCGVDIELFQPYDQRQTRAQLGFSNQQPLLLFAGRLDPFKGPDVLLRAATMMQEEAQIVIVGGRLEQDEDVRKLRELATQLGIAERTHFLEAQPQGRMPLFYSAADVTVVPSYHESFGFAAVESLACGTPVVATRAGGLMTVVRHDETGFLVPRAPGFFAARLDALLREPALRERMAQATRNSVLRFSWDSVAEQVQHLYEALLDEASCLIAQ</sequence>
<organism evidence="3 4">
    <name type="scientific">Ktedonobacter robiniae</name>
    <dbReference type="NCBI Taxonomy" id="2778365"/>
    <lineage>
        <taxon>Bacteria</taxon>
        <taxon>Bacillati</taxon>
        <taxon>Chloroflexota</taxon>
        <taxon>Ktedonobacteria</taxon>
        <taxon>Ktedonobacterales</taxon>
        <taxon>Ktedonobacteraceae</taxon>
        <taxon>Ktedonobacter</taxon>
    </lineage>
</organism>
<dbReference type="PANTHER" id="PTHR45947:SF3">
    <property type="entry name" value="SULFOQUINOVOSYL TRANSFERASE SQD2"/>
    <property type="match status" value="1"/>
</dbReference>
<evidence type="ECO:0000313" key="4">
    <source>
        <dbReference type="Proteomes" id="UP000654345"/>
    </source>
</evidence>
<dbReference type="InterPro" id="IPR050194">
    <property type="entry name" value="Glycosyltransferase_grp1"/>
</dbReference>
<dbReference type="InterPro" id="IPR028098">
    <property type="entry name" value="Glyco_trans_4-like_N"/>
</dbReference>
<keyword evidence="3" id="KW-0808">Transferase</keyword>
<accession>A0ABQ3UHY7</accession>
<dbReference type="EMBL" id="BNJG01000001">
    <property type="protein sequence ID" value="GHO52321.1"/>
    <property type="molecule type" value="Genomic_DNA"/>
</dbReference>
<reference evidence="3 4" key="1">
    <citation type="journal article" date="2021" name="Int. J. Syst. Evol. Microbiol.">
        <title>Reticulibacter mediterranei gen. nov., sp. nov., within the new family Reticulibacteraceae fam. nov., and Ktedonospora formicarum gen. nov., sp. nov., Ktedonobacter robiniae sp. nov., Dictyobacter formicarum sp. nov. and Dictyobacter arantiisoli sp. nov., belonging to the class Ktedonobacteria.</title>
        <authorList>
            <person name="Yabe S."/>
            <person name="Zheng Y."/>
            <person name="Wang C.M."/>
            <person name="Sakai Y."/>
            <person name="Abe K."/>
            <person name="Yokota A."/>
            <person name="Donadio S."/>
            <person name="Cavaletti L."/>
            <person name="Monciardini P."/>
        </authorList>
    </citation>
    <scope>NUCLEOTIDE SEQUENCE [LARGE SCALE GENOMIC DNA]</scope>
    <source>
        <strain evidence="3 4">SOSP1-30</strain>
    </source>
</reference>